<evidence type="ECO:0000313" key="3">
    <source>
        <dbReference type="Proteomes" id="UP001172778"/>
    </source>
</evidence>
<dbReference type="CDD" id="cd03116">
    <property type="entry name" value="MobB"/>
    <property type="match status" value="1"/>
</dbReference>
<dbReference type="Gene3D" id="3.40.50.300">
    <property type="entry name" value="P-loop containing nucleotide triphosphate hydrolases"/>
    <property type="match status" value="1"/>
</dbReference>
<dbReference type="InterPro" id="IPR004435">
    <property type="entry name" value="MobB_dom"/>
</dbReference>
<comment type="caution">
    <text evidence="2">The sequence shown here is derived from an EMBL/GenBank/DDBJ whole genome shotgun (WGS) entry which is preliminary data.</text>
</comment>
<dbReference type="Proteomes" id="UP001172778">
    <property type="component" value="Unassembled WGS sequence"/>
</dbReference>
<dbReference type="SUPFAM" id="SSF52540">
    <property type="entry name" value="P-loop containing nucleoside triphosphate hydrolases"/>
    <property type="match status" value="1"/>
</dbReference>
<keyword evidence="3" id="KW-1185">Reference proteome</keyword>
<name>A0ABT7E047_9NEIS</name>
<dbReference type="RefSeq" id="WP_284101997.1">
    <property type="nucleotide sequence ID" value="NZ_JARRAF010000022.1"/>
</dbReference>
<gene>
    <name evidence="2" type="primary">mobB</name>
    <name evidence="2" type="ORF">PZA18_16660</name>
</gene>
<sequence length="168" mass="18817">MKVFGFIGHSGSGKTTLIEALLPLFQQRGMRINVLKHSHHDLELEPPDKDSARFRQAGAAEVLVASPYRYAVIHELRGAAEPTLQEQLERLQPADLTLVEGFKPFPIPRIEVYRPSLGKALRYPEFPSVLAVASDETFECPLPLWPLNDPADIAERILRHFESTGVLP</sequence>
<organism evidence="2 3">
    <name type="scientific">Parachitinimonas caeni</name>
    <dbReference type="NCBI Taxonomy" id="3031301"/>
    <lineage>
        <taxon>Bacteria</taxon>
        <taxon>Pseudomonadati</taxon>
        <taxon>Pseudomonadota</taxon>
        <taxon>Betaproteobacteria</taxon>
        <taxon>Neisseriales</taxon>
        <taxon>Chitinibacteraceae</taxon>
        <taxon>Parachitinimonas</taxon>
    </lineage>
</organism>
<dbReference type="InterPro" id="IPR027417">
    <property type="entry name" value="P-loop_NTPase"/>
</dbReference>
<evidence type="ECO:0000259" key="1">
    <source>
        <dbReference type="Pfam" id="PF03205"/>
    </source>
</evidence>
<feature type="domain" description="Molybdopterin-guanine dinucleotide biosynthesis protein B (MobB)" evidence="1">
    <location>
        <begin position="3"/>
        <end position="135"/>
    </location>
</feature>
<dbReference type="NCBIfam" id="TIGR00176">
    <property type="entry name" value="mobB"/>
    <property type="match status" value="1"/>
</dbReference>
<dbReference type="PANTHER" id="PTHR40072">
    <property type="entry name" value="MOLYBDOPTERIN-GUANINE DINUCLEOTIDE BIOSYNTHESIS ADAPTER PROTEIN-RELATED"/>
    <property type="match status" value="1"/>
</dbReference>
<proteinExistence type="predicted"/>
<reference evidence="2" key="1">
    <citation type="submission" date="2023-03" db="EMBL/GenBank/DDBJ databases">
        <title>Chitinimonas shenzhenensis gen. nov., sp. nov., a novel member of family Burkholderiaceae isolated from activated sludge collected in Shen Zhen, China.</title>
        <authorList>
            <person name="Wang X."/>
        </authorList>
    </citation>
    <scope>NUCLEOTIDE SEQUENCE</scope>
    <source>
        <strain evidence="2">DQS-5</strain>
    </source>
</reference>
<dbReference type="InterPro" id="IPR052539">
    <property type="entry name" value="MGD_biosynthesis_adapter"/>
</dbReference>
<accession>A0ABT7E047</accession>
<dbReference type="EMBL" id="JARRAF010000022">
    <property type="protein sequence ID" value="MDK2125688.1"/>
    <property type="molecule type" value="Genomic_DNA"/>
</dbReference>
<dbReference type="PANTHER" id="PTHR40072:SF1">
    <property type="entry name" value="MOLYBDOPTERIN-GUANINE DINUCLEOTIDE BIOSYNTHESIS ADAPTER PROTEIN"/>
    <property type="match status" value="1"/>
</dbReference>
<dbReference type="Pfam" id="PF03205">
    <property type="entry name" value="MobB"/>
    <property type="match status" value="1"/>
</dbReference>
<protein>
    <submittedName>
        <fullName evidence="2">Molybdopterin-guanine dinucleotide biosynthesis protein B</fullName>
    </submittedName>
</protein>
<evidence type="ECO:0000313" key="2">
    <source>
        <dbReference type="EMBL" id="MDK2125688.1"/>
    </source>
</evidence>